<dbReference type="EC" id="1.5.1.3" evidence="2"/>
<dbReference type="GO" id="GO:0004146">
    <property type="term" value="F:dihydrofolate reductase activity"/>
    <property type="evidence" value="ECO:0007669"/>
    <property type="project" value="UniProtKB-EC"/>
</dbReference>
<dbReference type="PROSITE" id="PS00075">
    <property type="entry name" value="DHFR_1"/>
    <property type="match status" value="1"/>
</dbReference>
<dbReference type="AlphaFoldDB" id="A0A0D8YF28"/>
<dbReference type="UniPathway" id="UPA00077">
    <property type="reaction ID" value="UER00158"/>
</dbReference>
<evidence type="ECO:0000256" key="7">
    <source>
        <dbReference type="RuleBase" id="RU004474"/>
    </source>
</evidence>
<evidence type="ECO:0000313" key="10">
    <source>
        <dbReference type="Proteomes" id="UP000053766"/>
    </source>
</evidence>
<evidence type="ECO:0000259" key="8">
    <source>
        <dbReference type="PROSITE" id="PS51330"/>
    </source>
</evidence>
<keyword evidence="5" id="KW-0560">Oxidoreductase</keyword>
<proteinExistence type="inferred from homology"/>
<dbReference type="InterPro" id="IPR017925">
    <property type="entry name" value="DHFR_CS"/>
</dbReference>
<dbReference type="GO" id="GO:0050661">
    <property type="term" value="F:NADP binding"/>
    <property type="evidence" value="ECO:0007669"/>
    <property type="project" value="InterPro"/>
</dbReference>
<sequence>MVQSNIARKIGLIVAVDKNLGIGRNGSLPWSLKADMKHFVDCTTNTEDPSKINAVIMGRKCWESIPEKFRPLKNRLNIVVSRTLPECNDDDLIITNSFEKIVEELLYGQLSTKIERVWNIGGGEIYKLALQNGMVDQIIMTKIEKDFDADVFLDGIDWNHFQEDESARSDILNEKGLNFSFYTYNYVP</sequence>
<dbReference type="InterPro" id="IPR024072">
    <property type="entry name" value="DHFR-like_dom_sf"/>
</dbReference>
<protein>
    <recommendedName>
        <fullName evidence="2">dihydrofolate reductase</fullName>
        <ecNumber evidence="2">1.5.1.3</ecNumber>
    </recommendedName>
</protein>
<dbReference type="OrthoDB" id="4664297at2759"/>
<dbReference type="EMBL" id="KN716154">
    <property type="protein sequence ID" value="KJH53236.1"/>
    <property type="molecule type" value="Genomic_DNA"/>
</dbReference>
<evidence type="ECO:0000313" key="9">
    <source>
        <dbReference type="EMBL" id="KJH53236.1"/>
    </source>
</evidence>
<dbReference type="InterPro" id="IPR001796">
    <property type="entry name" value="DHFR_dom"/>
</dbReference>
<dbReference type="PANTHER" id="PTHR48069">
    <property type="entry name" value="DIHYDROFOLATE REDUCTASE"/>
    <property type="match status" value="1"/>
</dbReference>
<feature type="domain" description="DHFR" evidence="8">
    <location>
        <begin position="9"/>
        <end position="188"/>
    </location>
</feature>
<evidence type="ECO:0000256" key="6">
    <source>
        <dbReference type="ARBA" id="ARBA00048873"/>
    </source>
</evidence>
<accession>A0A0D8YF28</accession>
<comment type="similarity">
    <text evidence="7">Belongs to the dihydrofolate reductase family.</text>
</comment>
<dbReference type="CDD" id="cd00209">
    <property type="entry name" value="DHFR"/>
    <property type="match status" value="1"/>
</dbReference>
<comment type="catalytic activity">
    <reaction evidence="6">
        <text>(6S)-5,6,7,8-tetrahydrofolate + NADP(+) = 7,8-dihydrofolate + NADPH + H(+)</text>
        <dbReference type="Rhea" id="RHEA:15009"/>
        <dbReference type="ChEBI" id="CHEBI:15378"/>
        <dbReference type="ChEBI" id="CHEBI:57451"/>
        <dbReference type="ChEBI" id="CHEBI:57453"/>
        <dbReference type="ChEBI" id="CHEBI:57783"/>
        <dbReference type="ChEBI" id="CHEBI:58349"/>
        <dbReference type="EC" id="1.5.1.3"/>
    </reaction>
</comment>
<reference evidence="9 10" key="1">
    <citation type="submission" date="2013-11" db="EMBL/GenBank/DDBJ databases">
        <title>Draft genome of the bovine lungworm Dictyocaulus viviparus.</title>
        <authorList>
            <person name="Mitreva M."/>
        </authorList>
    </citation>
    <scope>NUCLEOTIDE SEQUENCE [LARGE SCALE GENOMIC DNA]</scope>
    <source>
        <strain evidence="9 10">HannoverDv2000</strain>
    </source>
</reference>
<evidence type="ECO:0000256" key="1">
    <source>
        <dbReference type="ARBA" id="ARBA00004903"/>
    </source>
</evidence>
<dbReference type="PROSITE" id="PS51330">
    <property type="entry name" value="DHFR_2"/>
    <property type="match status" value="1"/>
</dbReference>
<dbReference type="Pfam" id="PF00186">
    <property type="entry name" value="DHFR_1"/>
    <property type="match status" value="1"/>
</dbReference>
<name>A0A0D8YF28_DICVI</name>
<evidence type="ECO:0000256" key="3">
    <source>
        <dbReference type="ARBA" id="ARBA00022563"/>
    </source>
</evidence>
<keyword evidence="4" id="KW-0521">NADP</keyword>
<evidence type="ECO:0000256" key="2">
    <source>
        <dbReference type="ARBA" id="ARBA00012856"/>
    </source>
</evidence>
<dbReference type="PANTHER" id="PTHR48069:SF3">
    <property type="entry name" value="DIHYDROFOLATE REDUCTASE"/>
    <property type="match status" value="1"/>
</dbReference>
<evidence type="ECO:0000256" key="5">
    <source>
        <dbReference type="ARBA" id="ARBA00023002"/>
    </source>
</evidence>
<dbReference type="GO" id="GO:0046654">
    <property type="term" value="P:tetrahydrofolate biosynthetic process"/>
    <property type="evidence" value="ECO:0007669"/>
    <property type="project" value="UniProtKB-UniPathway"/>
</dbReference>
<dbReference type="STRING" id="29172.A0A0D8YF28"/>
<dbReference type="GO" id="GO:0006730">
    <property type="term" value="P:one-carbon metabolic process"/>
    <property type="evidence" value="ECO:0007669"/>
    <property type="project" value="UniProtKB-KW"/>
</dbReference>
<dbReference type="GO" id="GO:0005739">
    <property type="term" value="C:mitochondrion"/>
    <property type="evidence" value="ECO:0007669"/>
    <property type="project" value="TreeGrafter"/>
</dbReference>
<evidence type="ECO:0000256" key="4">
    <source>
        <dbReference type="ARBA" id="ARBA00022857"/>
    </source>
</evidence>
<comment type="pathway">
    <text evidence="1">Cofactor biosynthesis; tetrahydrofolate biosynthesis; 5,6,7,8-tetrahydrofolate from 7,8-dihydrofolate: step 1/1.</text>
</comment>
<dbReference type="GO" id="GO:0046655">
    <property type="term" value="P:folic acid metabolic process"/>
    <property type="evidence" value="ECO:0007669"/>
    <property type="project" value="TreeGrafter"/>
</dbReference>
<keyword evidence="3" id="KW-0554">One-carbon metabolism</keyword>
<dbReference type="SUPFAM" id="SSF53597">
    <property type="entry name" value="Dihydrofolate reductase-like"/>
    <property type="match status" value="1"/>
</dbReference>
<reference evidence="10" key="2">
    <citation type="journal article" date="2016" name="Sci. Rep.">
        <title>Dictyocaulus viviparus genome, variome and transcriptome elucidate lungworm biology and support future intervention.</title>
        <authorList>
            <person name="McNulty S.N."/>
            <person name="Strube C."/>
            <person name="Rosa B.A."/>
            <person name="Martin J.C."/>
            <person name="Tyagi R."/>
            <person name="Choi Y.J."/>
            <person name="Wang Q."/>
            <person name="Hallsworth Pepin K."/>
            <person name="Zhang X."/>
            <person name="Ozersky P."/>
            <person name="Wilson R.K."/>
            <person name="Sternberg P.W."/>
            <person name="Gasser R.B."/>
            <person name="Mitreva M."/>
        </authorList>
    </citation>
    <scope>NUCLEOTIDE SEQUENCE [LARGE SCALE GENOMIC DNA]</scope>
    <source>
        <strain evidence="10">HannoverDv2000</strain>
    </source>
</reference>
<dbReference type="PRINTS" id="PR00070">
    <property type="entry name" value="DHFR"/>
</dbReference>
<organism evidence="9 10">
    <name type="scientific">Dictyocaulus viviparus</name>
    <name type="common">Bovine lungworm</name>
    <dbReference type="NCBI Taxonomy" id="29172"/>
    <lineage>
        <taxon>Eukaryota</taxon>
        <taxon>Metazoa</taxon>
        <taxon>Ecdysozoa</taxon>
        <taxon>Nematoda</taxon>
        <taxon>Chromadorea</taxon>
        <taxon>Rhabditida</taxon>
        <taxon>Rhabditina</taxon>
        <taxon>Rhabditomorpha</taxon>
        <taxon>Strongyloidea</taxon>
        <taxon>Metastrongylidae</taxon>
        <taxon>Dictyocaulus</taxon>
    </lineage>
</organism>
<keyword evidence="10" id="KW-1185">Reference proteome</keyword>
<gene>
    <name evidence="9" type="ORF">DICVIV_00547</name>
</gene>
<dbReference type="InterPro" id="IPR012259">
    <property type="entry name" value="DHFR"/>
</dbReference>
<dbReference type="Proteomes" id="UP000053766">
    <property type="component" value="Unassembled WGS sequence"/>
</dbReference>
<dbReference type="GO" id="GO:0046452">
    <property type="term" value="P:dihydrofolate metabolic process"/>
    <property type="evidence" value="ECO:0007669"/>
    <property type="project" value="TreeGrafter"/>
</dbReference>
<dbReference type="Gene3D" id="3.40.430.10">
    <property type="entry name" value="Dihydrofolate Reductase, subunit A"/>
    <property type="match status" value="1"/>
</dbReference>